<accession>A0ABM9PM22</accession>
<gene>
    <name evidence="1" type="ORF">T190115A13A_270033</name>
</gene>
<proteinExistence type="predicted"/>
<comment type="caution">
    <text evidence="1">The sequence shown here is derived from an EMBL/GenBank/DDBJ whole genome shotgun (WGS) entry which is preliminary data.</text>
</comment>
<keyword evidence="2" id="KW-1185">Reference proteome</keyword>
<reference evidence="1 2" key="1">
    <citation type="submission" date="2024-05" db="EMBL/GenBank/DDBJ databases">
        <authorList>
            <person name="Duchaud E."/>
        </authorList>
    </citation>
    <scope>NUCLEOTIDE SEQUENCE [LARGE SCALE GENOMIC DNA]</scope>
    <source>
        <strain evidence="1">Ena-SAMPLE-TAB-13-05-2024-13:56:06:370-140305</strain>
    </source>
</reference>
<evidence type="ECO:0000313" key="2">
    <source>
        <dbReference type="Proteomes" id="UP001497602"/>
    </source>
</evidence>
<sequence>MTAETAHNVIKALSSKELSRLYKILGVDVKEEKKKEEKEPLLSDADATEYLLSRFGRGRR</sequence>
<name>A0ABM9PM22_9FLAO</name>
<evidence type="ECO:0000313" key="1">
    <source>
        <dbReference type="EMBL" id="CAL2106676.1"/>
    </source>
</evidence>
<protein>
    <submittedName>
        <fullName evidence="1">Uncharacterized protein</fullName>
    </submittedName>
</protein>
<organism evidence="1 2">
    <name type="scientific">Tenacibaculum vairaonense</name>
    <dbReference type="NCBI Taxonomy" id="3137860"/>
    <lineage>
        <taxon>Bacteria</taxon>
        <taxon>Pseudomonadati</taxon>
        <taxon>Bacteroidota</taxon>
        <taxon>Flavobacteriia</taxon>
        <taxon>Flavobacteriales</taxon>
        <taxon>Flavobacteriaceae</taxon>
        <taxon>Tenacibaculum</taxon>
    </lineage>
</organism>
<dbReference type="EMBL" id="CAXJRC010000019">
    <property type="protein sequence ID" value="CAL2106676.1"/>
    <property type="molecule type" value="Genomic_DNA"/>
</dbReference>
<dbReference type="Proteomes" id="UP001497602">
    <property type="component" value="Unassembled WGS sequence"/>
</dbReference>
<dbReference type="RefSeq" id="WP_348703993.1">
    <property type="nucleotide sequence ID" value="NZ_CAXIYA010000014.1"/>
</dbReference>